<name>A0A941BLV8_9BURK</name>
<dbReference type="EMBL" id="JAGQDE010000027">
    <property type="protein sequence ID" value="MBQ0961363.1"/>
    <property type="molecule type" value="Genomic_DNA"/>
</dbReference>
<accession>A0A941BLV8</accession>
<proteinExistence type="predicted"/>
<dbReference type="Proteomes" id="UP000678374">
    <property type="component" value="Unassembled WGS sequence"/>
</dbReference>
<dbReference type="InterPro" id="IPR013362">
    <property type="entry name" value="Pilus_4_PilV"/>
</dbReference>
<comment type="caution">
    <text evidence="1">The sequence shown here is derived from an EMBL/GenBank/DDBJ whole genome shotgun (WGS) entry which is preliminary data.</text>
</comment>
<dbReference type="NCBIfam" id="TIGR02523">
    <property type="entry name" value="type_IV_pilV"/>
    <property type="match status" value="1"/>
</dbReference>
<sequence length="175" mass="18524">MIEVLVSILVVSLGVVAMGGLLASATRLGKASEIRAVASLMASDIADRMKANVGAARASMYDHTDAFVSPPPEPALVNCALPLNCQPQELANQDMAQWRRALLHALPSGTGYVRYDAGAQDAAGGAVDVWVAWLDPSALSVGAFQDIDSLNAKNCPPGFRDINPQPRCMYFRVAL</sequence>
<dbReference type="AlphaFoldDB" id="A0A941BLV8"/>
<keyword evidence="2" id="KW-1185">Reference proteome</keyword>
<reference evidence="1" key="1">
    <citation type="submission" date="2021-04" db="EMBL/GenBank/DDBJ databases">
        <title>The genome sequence of Ideonella sp. 4Y11.</title>
        <authorList>
            <person name="Liu Y."/>
        </authorList>
    </citation>
    <scope>NUCLEOTIDE SEQUENCE</scope>
    <source>
        <strain evidence="1">4Y11</strain>
    </source>
</reference>
<evidence type="ECO:0000313" key="2">
    <source>
        <dbReference type="Proteomes" id="UP000678374"/>
    </source>
</evidence>
<evidence type="ECO:0000313" key="1">
    <source>
        <dbReference type="EMBL" id="MBQ0961363.1"/>
    </source>
</evidence>
<protein>
    <submittedName>
        <fullName evidence="1">Type IV pilus modification protein PilV</fullName>
    </submittedName>
</protein>
<gene>
    <name evidence="1" type="primary">pilV</name>
    <name evidence="1" type="ORF">KAK06_20570</name>
</gene>
<organism evidence="1 2">
    <name type="scientific">Ideonella aquatica</name>
    <dbReference type="NCBI Taxonomy" id="2824119"/>
    <lineage>
        <taxon>Bacteria</taxon>
        <taxon>Pseudomonadati</taxon>
        <taxon>Pseudomonadota</taxon>
        <taxon>Betaproteobacteria</taxon>
        <taxon>Burkholderiales</taxon>
        <taxon>Sphaerotilaceae</taxon>
        <taxon>Ideonella</taxon>
    </lineage>
</organism>